<dbReference type="PANTHER" id="PTHR35007:SF1">
    <property type="entry name" value="PILUS ASSEMBLY PROTEIN"/>
    <property type="match status" value="1"/>
</dbReference>
<keyword evidence="4 6" id="KW-1133">Transmembrane helix</keyword>
<dbReference type="Proteomes" id="UP000001936">
    <property type="component" value="Plasmid p42e"/>
</dbReference>
<evidence type="ECO:0000256" key="1">
    <source>
        <dbReference type="ARBA" id="ARBA00004651"/>
    </source>
</evidence>
<geneLocation type="plasmid" evidence="8 9">
    <name>p42e</name>
</geneLocation>
<keyword evidence="2" id="KW-1003">Cell membrane</keyword>
<accession>Q2K0E0</accession>
<feature type="transmembrane region" description="Helical" evidence="6">
    <location>
        <begin position="262"/>
        <end position="281"/>
    </location>
</feature>
<evidence type="ECO:0000256" key="4">
    <source>
        <dbReference type="ARBA" id="ARBA00022989"/>
    </source>
</evidence>
<keyword evidence="8" id="KW-0614">Plasmid</keyword>
<sequence length="321" mass="34755">MPSPAICRASSPSSSPSAKTARSRTWICLCEGGTMDISILQILTIGLGAVTAGLLVWGAPVQWPAPLLRATERDIALASEAAQVFGRDAVPPYTMILAYAITAIIVFSLISLIFGPIVGIVVAIPVAVFLPKATIRYFLQRRWLQIESQLPYAVDQIVSAVRTGKPLAVAVNAVADTGQMPASREFERIAREQKLGIGLVEALDRHGRTVPSLHFKMVDAALGLFARQGGDISEPLTEMSKSFKEIWKLDQKISTSSSQARMNFRVVNGGALFMILMIFFGQPELIDKVFGNAIGIVIAIVGAILYATGFFWMRSMMKVSV</sequence>
<keyword evidence="3 6" id="KW-0812">Transmembrane</keyword>
<name>Q2K0E0_RHIEC</name>
<dbReference type="EMBL" id="CP000137">
    <property type="protein sequence ID" value="ABC93586.1"/>
    <property type="molecule type" value="Genomic_DNA"/>
</dbReference>
<dbReference type="AlphaFoldDB" id="Q2K0E0"/>
<dbReference type="InterPro" id="IPR018076">
    <property type="entry name" value="T2SS_GspF_dom"/>
</dbReference>
<dbReference type="PANTHER" id="PTHR35007">
    <property type="entry name" value="INTEGRAL MEMBRANE PROTEIN-RELATED"/>
    <property type="match status" value="1"/>
</dbReference>
<feature type="transmembrane region" description="Helical" evidence="6">
    <location>
        <begin position="293"/>
        <end position="313"/>
    </location>
</feature>
<evidence type="ECO:0000256" key="3">
    <source>
        <dbReference type="ARBA" id="ARBA00022692"/>
    </source>
</evidence>
<dbReference type="HOGENOM" id="CLU_873981_0_0_5"/>
<evidence type="ECO:0000313" key="8">
    <source>
        <dbReference type="EMBL" id="ABC93586.1"/>
    </source>
</evidence>
<proteinExistence type="predicted"/>
<evidence type="ECO:0000256" key="6">
    <source>
        <dbReference type="SAM" id="Phobius"/>
    </source>
</evidence>
<reference evidence="8 9" key="1">
    <citation type="journal article" date="2006" name="Proc. Natl. Acad. Sci. U.S.A.">
        <title>The partitioned Rhizobium etli genome: genetic and metabolic redundancy in seven interacting replicons.</title>
        <authorList>
            <person name="Gonzalez V."/>
            <person name="Santamaria R.I."/>
            <person name="Bustos P."/>
            <person name="Hernandez-Gonzalez I."/>
            <person name="Medrano-Soto A."/>
            <person name="Moreno-Hagelsieb G."/>
            <person name="Janga S.C."/>
            <person name="Ramirez M.A."/>
            <person name="Jimenez-Jacinto V."/>
            <person name="Collado-Vides J."/>
            <person name="Davila G."/>
        </authorList>
    </citation>
    <scope>NUCLEOTIDE SEQUENCE [LARGE SCALE GENOMIC DNA]</scope>
    <source>
        <strain evidence="9">ATCC 51251 / DSM 11541 / JCM 21823 / NBRC 15573 / CFN 42</strain>
    </source>
</reference>
<keyword evidence="5 6" id="KW-0472">Membrane</keyword>
<evidence type="ECO:0000313" key="9">
    <source>
        <dbReference type="Proteomes" id="UP000001936"/>
    </source>
</evidence>
<evidence type="ECO:0000259" key="7">
    <source>
        <dbReference type="Pfam" id="PF00482"/>
    </source>
</evidence>
<dbReference type="InterPro" id="IPR042094">
    <property type="entry name" value="T2SS_GspF_sf"/>
</dbReference>
<dbReference type="GO" id="GO:0005886">
    <property type="term" value="C:plasma membrane"/>
    <property type="evidence" value="ECO:0007669"/>
    <property type="project" value="UniProtKB-SubCell"/>
</dbReference>
<feature type="transmembrane region" description="Helical" evidence="6">
    <location>
        <begin position="97"/>
        <end position="130"/>
    </location>
</feature>
<keyword evidence="9" id="KW-1185">Reference proteome</keyword>
<evidence type="ECO:0000256" key="5">
    <source>
        <dbReference type="ARBA" id="ARBA00023136"/>
    </source>
</evidence>
<dbReference type="Gene3D" id="1.20.81.30">
    <property type="entry name" value="Type II secretion system (T2SS), domain F"/>
    <property type="match status" value="1"/>
</dbReference>
<feature type="domain" description="Type II secretion system protein GspF" evidence="7">
    <location>
        <begin position="154"/>
        <end position="279"/>
    </location>
</feature>
<comment type="subcellular location">
    <subcellularLocation>
        <location evidence="1">Cell membrane</location>
        <topology evidence="1">Multi-pass membrane protein</topology>
    </subcellularLocation>
</comment>
<feature type="transmembrane region" description="Helical" evidence="6">
    <location>
        <begin position="39"/>
        <end position="59"/>
    </location>
</feature>
<organism evidence="8 9">
    <name type="scientific">Rhizobium etli (strain ATCC 51251 / DSM 11541 / JCM 21823 / NBRC 15573 / CFN 42)</name>
    <dbReference type="NCBI Taxonomy" id="347834"/>
    <lineage>
        <taxon>Bacteria</taxon>
        <taxon>Pseudomonadati</taxon>
        <taxon>Pseudomonadota</taxon>
        <taxon>Alphaproteobacteria</taxon>
        <taxon>Hyphomicrobiales</taxon>
        <taxon>Rhizobiaceae</taxon>
        <taxon>Rhizobium/Agrobacterium group</taxon>
        <taxon>Rhizobium</taxon>
    </lineage>
</organism>
<dbReference type="Pfam" id="PF00482">
    <property type="entry name" value="T2SSF"/>
    <property type="match status" value="1"/>
</dbReference>
<evidence type="ECO:0000256" key="2">
    <source>
        <dbReference type="ARBA" id="ARBA00022475"/>
    </source>
</evidence>
<protein>
    <submittedName>
        <fullName evidence="8">Hypothetical conserved protein</fullName>
    </submittedName>
</protein>
<dbReference type="KEGG" id="ret:RHE_PE00149"/>
<gene>
    <name evidence="8" type="ordered locus">RHE_PE00149</name>
</gene>